<keyword evidence="3" id="KW-1185">Reference proteome</keyword>
<feature type="compositionally biased region" description="Acidic residues" evidence="1">
    <location>
        <begin position="743"/>
        <end position="755"/>
    </location>
</feature>
<feature type="compositionally biased region" description="Basic and acidic residues" evidence="1">
    <location>
        <begin position="710"/>
        <end position="729"/>
    </location>
</feature>
<dbReference type="Proteomes" id="UP000077266">
    <property type="component" value="Unassembled WGS sequence"/>
</dbReference>
<feature type="compositionally biased region" description="Pro residues" evidence="1">
    <location>
        <begin position="353"/>
        <end position="365"/>
    </location>
</feature>
<feature type="region of interest" description="Disordered" evidence="1">
    <location>
        <begin position="144"/>
        <end position="163"/>
    </location>
</feature>
<feature type="compositionally biased region" description="Basic residues" evidence="1">
    <location>
        <begin position="540"/>
        <end position="549"/>
    </location>
</feature>
<evidence type="ECO:0000313" key="3">
    <source>
        <dbReference type="Proteomes" id="UP000077266"/>
    </source>
</evidence>
<feature type="compositionally biased region" description="Low complexity" evidence="1">
    <location>
        <begin position="456"/>
        <end position="465"/>
    </location>
</feature>
<organism evidence="2 3">
    <name type="scientific">Exidia glandulosa HHB12029</name>
    <dbReference type="NCBI Taxonomy" id="1314781"/>
    <lineage>
        <taxon>Eukaryota</taxon>
        <taxon>Fungi</taxon>
        <taxon>Dikarya</taxon>
        <taxon>Basidiomycota</taxon>
        <taxon>Agaricomycotina</taxon>
        <taxon>Agaricomycetes</taxon>
        <taxon>Auriculariales</taxon>
        <taxon>Exidiaceae</taxon>
        <taxon>Exidia</taxon>
    </lineage>
</organism>
<feature type="region of interest" description="Disordered" evidence="1">
    <location>
        <begin position="700"/>
        <end position="759"/>
    </location>
</feature>
<accession>A0A165R2Z0</accession>
<dbReference type="STRING" id="1314781.A0A165R2Z0"/>
<protein>
    <submittedName>
        <fullName evidence="2">Uncharacterized protein</fullName>
    </submittedName>
</protein>
<gene>
    <name evidence="2" type="ORF">EXIGLDRAFT_828299</name>
</gene>
<feature type="region of interest" description="Disordered" evidence="1">
    <location>
        <begin position="349"/>
        <end position="370"/>
    </location>
</feature>
<feature type="compositionally biased region" description="Low complexity" evidence="1">
    <location>
        <begin position="105"/>
        <end position="115"/>
    </location>
</feature>
<feature type="region of interest" description="Disordered" evidence="1">
    <location>
        <begin position="83"/>
        <end position="118"/>
    </location>
</feature>
<dbReference type="AlphaFoldDB" id="A0A165R2Z0"/>
<feature type="region of interest" description="Disordered" evidence="1">
    <location>
        <begin position="449"/>
        <end position="620"/>
    </location>
</feature>
<dbReference type="InParanoid" id="A0A165R2Z0"/>
<evidence type="ECO:0000256" key="1">
    <source>
        <dbReference type="SAM" id="MobiDB-lite"/>
    </source>
</evidence>
<evidence type="ECO:0000313" key="2">
    <source>
        <dbReference type="EMBL" id="KZW04427.1"/>
    </source>
</evidence>
<feature type="region of interest" description="Disordered" evidence="1">
    <location>
        <begin position="389"/>
        <end position="437"/>
    </location>
</feature>
<feature type="compositionally biased region" description="Low complexity" evidence="1">
    <location>
        <begin position="600"/>
        <end position="616"/>
    </location>
</feature>
<dbReference type="Gene3D" id="6.10.140.1020">
    <property type="match status" value="1"/>
</dbReference>
<name>A0A165R2Z0_EXIGL</name>
<reference evidence="2 3" key="1">
    <citation type="journal article" date="2016" name="Mol. Biol. Evol.">
        <title>Comparative Genomics of Early-Diverging Mushroom-Forming Fungi Provides Insights into the Origins of Lignocellulose Decay Capabilities.</title>
        <authorList>
            <person name="Nagy L.G."/>
            <person name="Riley R."/>
            <person name="Tritt A."/>
            <person name="Adam C."/>
            <person name="Daum C."/>
            <person name="Floudas D."/>
            <person name="Sun H."/>
            <person name="Yadav J.S."/>
            <person name="Pangilinan J."/>
            <person name="Larsson K.H."/>
            <person name="Matsuura K."/>
            <person name="Barry K."/>
            <person name="Labutti K."/>
            <person name="Kuo R."/>
            <person name="Ohm R.A."/>
            <person name="Bhattacharya S.S."/>
            <person name="Shirouzu T."/>
            <person name="Yoshinaga Y."/>
            <person name="Martin F.M."/>
            <person name="Grigoriev I.V."/>
            <person name="Hibbett D.S."/>
        </authorList>
    </citation>
    <scope>NUCLEOTIDE SEQUENCE [LARGE SCALE GENOMIC DNA]</scope>
    <source>
        <strain evidence="2 3">HHB12029</strain>
    </source>
</reference>
<dbReference type="OrthoDB" id="27934at2759"/>
<sequence length="787" mass="82506">MDDSTWKQVDADSNTLPEATASSTTAEAHRVAFWRPPLPEHTPAQRSSSPGGIVTFASFMSTLKRYNLPQDSSENSLAVHAYIPLSPSSSSPPPLEGDSSQSAGLSSTLPPSSLPVGTPDLLREMDALNTSLELILAASSSNAAAPGVTATPDPQTAHPSIPEPPARVHLPQQSPETVVVDVPVPFETVQVTSKTTLVVGESAYTLPTGPDMLQDLPRPFNDASLSNEIVKATGASCEPAFAATRTVEEPKTASETSLDNTVDPAATACPVPVPVSSLAIVEASPSIAHVRATLLSDLVTQEEERPDEDADATMVDAPPVLARTELVENDGYTHVKADRIVSPISAQAVPSKPLLPPAAPEPAPAPKASQNASLVVPLNAQSSAAAASSQAAARYSEPGAGDDADITMVDPLPSTQTSDDEASSDKEDSSDAKSTARVVQETAIVFDLLTPRCGGPSTSTSTPTSQLRPVDAQSLNDAGHGEPTKLGAGDDPDATMVEEKSVIEPAGNDAEEKCAIVEPPPTSPKNKRAHDDDDVPTQRRSPKRLRLSGRGKIAAASQARSFKKLATPFRSPLAANPASAPSPAPLAPRKNTAMSTPVRSSPLSSKPPAFKKPAPAGVSRLVRETTDAAVTSPYRSPVASSSAAPSVTILTVQALERRVQLLKRAIKIKQEGGDDALEKLTVKWRAAARAASWDLWTLVKDGQPQSQPGGEKKSWGYDDGAEKKDKGWGWDDTVSASDGAQEVYEDVVEEQDEPEVKDPSIGTMLAELGIAPDTLGWKEEEGEFVDA</sequence>
<proteinExistence type="predicted"/>
<dbReference type="EMBL" id="KV425882">
    <property type="protein sequence ID" value="KZW04427.1"/>
    <property type="molecule type" value="Genomic_DNA"/>
</dbReference>
<feature type="region of interest" description="Disordered" evidence="1">
    <location>
        <begin position="1"/>
        <end position="27"/>
    </location>
</feature>